<evidence type="ECO:0000256" key="7">
    <source>
        <dbReference type="SAM" id="MobiDB-lite"/>
    </source>
</evidence>
<gene>
    <name evidence="9" type="ORF">KP509_10G034200</name>
</gene>
<dbReference type="PANTHER" id="PTHR14326">
    <property type="entry name" value="TARGETING PROTEIN FOR XKLP2"/>
    <property type="match status" value="1"/>
</dbReference>
<evidence type="ECO:0000313" key="10">
    <source>
        <dbReference type="Proteomes" id="UP000825935"/>
    </source>
</evidence>
<feature type="region of interest" description="Disordered" evidence="7">
    <location>
        <begin position="646"/>
        <end position="693"/>
    </location>
</feature>
<keyword evidence="4" id="KW-0493">Microtubule</keyword>
<evidence type="ECO:0000256" key="6">
    <source>
        <dbReference type="SAM" id="Coils"/>
    </source>
</evidence>
<dbReference type="InterPro" id="IPR009675">
    <property type="entry name" value="TPX2_fam"/>
</dbReference>
<dbReference type="OrthoDB" id="1937095at2759"/>
<comment type="subcellular location">
    <subcellularLocation>
        <location evidence="1">Cytoplasm</location>
        <location evidence="1">Cytoskeleton</location>
    </subcellularLocation>
</comment>
<feature type="compositionally biased region" description="Polar residues" evidence="7">
    <location>
        <begin position="89"/>
        <end position="103"/>
    </location>
</feature>
<dbReference type="Pfam" id="PF06886">
    <property type="entry name" value="TPX2"/>
    <property type="match status" value="1"/>
</dbReference>
<dbReference type="EMBL" id="CM035415">
    <property type="protein sequence ID" value="KAH7427207.1"/>
    <property type="molecule type" value="Genomic_DNA"/>
</dbReference>
<feature type="compositionally biased region" description="Polar residues" evidence="7">
    <location>
        <begin position="55"/>
        <end position="65"/>
    </location>
</feature>
<comment type="similarity">
    <text evidence="2">Belongs to the TPX2 family.</text>
</comment>
<proteinExistence type="inferred from homology"/>
<dbReference type="GO" id="GO:0090307">
    <property type="term" value="P:mitotic spindle assembly"/>
    <property type="evidence" value="ECO:0007669"/>
    <property type="project" value="TreeGrafter"/>
</dbReference>
<dbReference type="GO" id="GO:0008017">
    <property type="term" value="F:microtubule binding"/>
    <property type="evidence" value="ECO:0007669"/>
    <property type="project" value="TreeGrafter"/>
</dbReference>
<dbReference type="GO" id="GO:0060236">
    <property type="term" value="P:regulation of mitotic spindle organization"/>
    <property type="evidence" value="ECO:0007669"/>
    <property type="project" value="InterPro"/>
</dbReference>
<evidence type="ECO:0000256" key="4">
    <source>
        <dbReference type="ARBA" id="ARBA00022701"/>
    </source>
</evidence>
<feature type="region of interest" description="Disordered" evidence="7">
    <location>
        <begin position="477"/>
        <end position="520"/>
    </location>
</feature>
<protein>
    <recommendedName>
        <fullName evidence="8">TPX2 C-terminal domain-containing protein</fullName>
    </recommendedName>
</protein>
<evidence type="ECO:0000256" key="3">
    <source>
        <dbReference type="ARBA" id="ARBA00022490"/>
    </source>
</evidence>
<feature type="region of interest" description="Disordered" evidence="7">
    <location>
        <begin position="84"/>
        <end position="264"/>
    </location>
</feature>
<feature type="compositionally biased region" description="Polar residues" evidence="7">
    <location>
        <begin position="171"/>
        <end position="180"/>
    </location>
</feature>
<sequence>MSFLCSCSLPQAMASPAAQIQHKVLSPSDTPENCNPNVNKGPCKRKNISSPAAHKSTQGSESIINASKDRAQQVSVDLNLFSPPRKQICGSTRCVTKDTNNGAPTAATPKKFLGPKGCRSPPREASWGVNNSNDSERNDRRAQLQNGSLNPYPVCVQNHHMSDQSRKSAAVTGTASQTSLAPDHDEINGKPSSKTNIDSKLALSSTSVPKPKEAKFSGYRGKSSSSAASDEEAHSDKASSGRSETEEEEGNTEVGVPVSTSPEATGNWRLTAVLESFGNLTPLKEGRVKTLVRAFESLLSVSDKDKDDQDGEHATRSYPLQFSYLESAESHIHTRNKDNATNHNHSNAEDKQHWHEGEEHAEWNYTHERWHRHSTDGGRRKETIQAATMVECSRRLRTERNHVKVTGETTRRKDAAGIRLSRSGSAAQQLSGTQERNNQEDYADTQKPKQISEAEPQRLVSLQRFSMDGHAANAAARKQLCNGDRKPLAAKRRGSNFSISSARPPLAQKPQQQPAQEKLRPVKPQPFKLLTEERGHMKEQEFLSRLNKLLEEEERLRVPLAQGLPWTTDEPEVPYKPPAKESTIPLDIHLNSDNRAMDRAEFDRFVAEKLLAMEERRLEQERLRRQAEEEEIKRLRQEMVPKAQLMPYFDRPFRPQRSSKRPTVPKEPHFHHVNANNTKEQPKRQKCVETSIS</sequence>
<organism evidence="9 10">
    <name type="scientific">Ceratopteris richardii</name>
    <name type="common">Triangle waterfern</name>
    <dbReference type="NCBI Taxonomy" id="49495"/>
    <lineage>
        <taxon>Eukaryota</taxon>
        <taxon>Viridiplantae</taxon>
        <taxon>Streptophyta</taxon>
        <taxon>Embryophyta</taxon>
        <taxon>Tracheophyta</taxon>
        <taxon>Polypodiopsida</taxon>
        <taxon>Polypodiidae</taxon>
        <taxon>Polypodiales</taxon>
        <taxon>Pteridineae</taxon>
        <taxon>Pteridaceae</taxon>
        <taxon>Parkerioideae</taxon>
        <taxon>Ceratopteris</taxon>
    </lineage>
</organism>
<feature type="compositionally biased region" description="Basic and acidic residues" evidence="7">
    <location>
        <begin position="444"/>
        <end position="454"/>
    </location>
</feature>
<feature type="domain" description="TPX2 C-terminal" evidence="8">
    <location>
        <begin position="589"/>
        <end position="663"/>
    </location>
</feature>
<feature type="compositionally biased region" description="Polar residues" evidence="7">
    <location>
        <begin position="190"/>
        <end position="208"/>
    </location>
</feature>
<keyword evidence="3" id="KW-0963">Cytoplasm</keyword>
<accession>A0A8T2TUU4</accession>
<keyword evidence="6" id="KW-0175">Coiled coil</keyword>
<dbReference type="InterPro" id="IPR027329">
    <property type="entry name" value="TPX2_C"/>
</dbReference>
<feature type="coiled-coil region" evidence="6">
    <location>
        <begin position="610"/>
        <end position="638"/>
    </location>
</feature>
<evidence type="ECO:0000256" key="1">
    <source>
        <dbReference type="ARBA" id="ARBA00004245"/>
    </source>
</evidence>
<dbReference type="GO" id="GO:0005819">
    <property type="term" value="C:spindle"/>
    <property type="evidence" value="ECO:0007669"/>
    <property type="project" value="InterPro"/>
</dbReference>
<dbReference type="AlphaFoldDB" id="A0A8T2TUU4"/>
<feature type="region of interest" description="Disordered" evidence="7">
    <location>
        <begin position="401"/>
        <end position="454"/>
    </location>
</feature>
<feature type="compositionally biased region" description="Low complexity" evidence="7">
    <location>
        <begin position="504"/>
        <end position="516"/>
    </location>
</feature>
<evidence type="ECO:0000256" key="2">
    <source>
        <dbReference type="ARBA" id="ARBA00005885"/>
    </source>
</evidence>
<dbReference type="GO" id="GO:0030295">
    <property type="term" value="F:protein kinase activator activity"/>
    <property type="evidence" value="ECO:0007669"/>
    <property type="project" value="TreeGrafter"/>
</dbReference>
<keyword evidence="5" id="KW-0206">Cytoskeleton</keyword>
<evidence type="ECO:0000256" key="5">
    <source>
        <dbReference type="ARBA" id="ARBA00023212"/>
    </source>
</evidence>
<keyword evidence="10" id="KW-1185">Reference proteome</keyword>
<feature type="region of interest" description="Disordered" evidence="7">
    <location>
        <begin position="336"/>
        <end position="356"/>
    </location>
</feature>
<feature type="compositionally biased region" description="Polar residues" evidence="7">
    <location>
        <begin position="422"/>
        <end position="436"/>
    </location>
</feature>
<evidence type="ECO:0000313" key="9">
    <source>
        <dbReference type="EMBL" id="KAH7427207.1"/>
    </source>
</evidence>
<dbReference type="PANTHER" id="PTHR14326:SF58">
    <property type="entry name" value="TPX2 (TARGETING PROTEIN FOR XKLP2) PROTEIN FAMILY"/>
    <property type="match status" value="1"/>
</dbReference>
<feature type="region of interest" description="Disordered" evidence="7">
    <location>
        <begin position="26"/>
        <end position="69"/>
    </location>
</feature>
<evidence type="ECO:0000259" key="8">
    <source>
        <dbReference type="Pfam" id="PF06886"/>
    </source>
</evidence>
<comment type="caution">
    <text evidence="9">The sequence shown here is derived from an EMBL/GenBank/DDBJ whole genome shotgun (WGS) entry which is preliminary data.</text>
</comment>
<dbReference type="GO" id="GO:0005880">
    <property type="term" value="C:nuclear microtubule"/>
    <property type="evidence" value="ECO:0007669"/>
    <property type="project" value="TreeGrafter"/>
</dbReference>
<feature type="compositionally biased region" description="Polar residues" evidence="7">
    <location>
        <begin position="27"/>
        <end position="38"/>
    </location>
</feature>
<dbReference type="Proteomes" id="UP000825935">
    <property type="component" value="Chromosome 10"/>
</dbReference>
<name>A0A8T2TUU4_CERRI</name>
<reference evidence="9" key="1">
    <citation type="submission" date="2021-08" db="EMBL/GenBank/DDBJ databases">
        <title>WGS assembly of Ceratopteris richardii.</title>
        <authorList>
            <person name="Marchant D.B."/>
            <person name="Chen G."/>
            <person name="Jenkins J."/>
            <person name="Shu S."/>
            <person name="Leebens-Mack J."/>
            <person name="Grimwood J."/>
            <person name="Schmutz J."/>
            <person name="Soltis P."/>
            <person name="Soltis D."/>
            <person name="Chen Z.-H."/>
        </authorList>
    </citation>
    <scope>NUCLEOTIDE SEQUENCE</scope>
    <source>
        <strain evidence="9">Whitten #5841</strain>
        <tissue evidence="9">Leaf</tissue>
    </source>
</reference>